<feature type="transmembrane region" description="Helical" evidence="1">
    <location>
        <begin position="29"/>
        <end position="48"/>
    </location>
</feature>
<protein>
    <submittedName>
        <fullName evidence="2">DUF4907 domain-containing protein</fullName>
    </submittedName>
</protein>
<dbReference type="KEGG" id="pseg:D3H65_14920"/>
<evidence type="ECO:0000256" key="1">
    <source>
        <dbReference type="SAM" id="Phobius"/>
    </source>
</evidence>
<keyword evidence="3" id="KW-1185">Reference proteome</keyword>
<evidence type="ECO:0000313" key="3">
    <source>
        <dbReference type="Proteomes" id="UP000263900"/>
    </source>
</evidence>
<sequence>MVPNITTTCLSFIPPMNKTTMTTNKARRIIIAAVVIAVAITCTKWYWYKHHQAQNQLSYQCFSNGQGWGYDILLGKKILIHQSINPAVKGRIAYDSKQAAEADARIVIGKIKLGETPVFNSHQMQHTGTLPAQ</sequence>
<dbReference type="AlphaFoldDB" id="A0A3B7ML44"/>
<dbReference type="InterPro" id="IPR032593">
    <property type="entry name" value="DUF4907"/>
</dbReference>
<gene>
    <name evidence="2" type="ORF">D3H65_14920</name>
</gene>
<dbReference type="Pfam" id="PF16250">
    <property type="entry name" value="DUF4907"/>
    <property type="match status" value="1"/>
</dbReference>
<keyword evidence="1" id="KW-0472">Membrane</keyword>
<name>A0A3B7ML44_9BACT</name>
<reference evidence="2 3" key="1">
    <citation type="submission" date="2018-09" db="EMBL/GenBank/DDBJ databases">
        <title>Genome sequencing of strain 6GH32-13.</title>
        <authorList>
            <person name="Weon H.-Y."/>
            <person name="Heo J."/>
            <person name="Kwon S.-W."/>
        </authorList>
    </citation>
    <scope>NUCLEOTIDE SEQUENCE [LARGE SCALE GENOMIC DNA]</scope>
    <source>
        <strain evidence="2 3">5GH32-13</strain>
    </source>
</reference>
<dbReference type="EMBL" id="CP032157">
    <property type="protein sequence ID" value="AXY75194.1"/>
    <property type="molecule type" value="Genomic_DNA"/>
</dbReference>
<accession>A0A3B7ML44</accession>
<dbReference type="OrthoDB" id="674043at2"/>
<organism evidence="2 3">
    <name type="scientific">Paraflavitalea soli</name>
    <dbReference type="NCBI Taxonomy" id="2315862"/>
    <lineage>
        <taxon>Bacteria</taxon>
        <taxon>Pseudomonadati</taxon>
        <taxon>Bacteroidota</taxon>
        <taxon>Chitinophagia</taxon>
        <taxon>Chitinophagales</taxon>
        <taxon>Chitinophagaceae</taxon>
        <taxon>Paraflavitalea</taxon>
    </lineage>
</organism>
<dbReference type="Proteomes" id="UP000263900">
    <property type="component" value="Chromosome"/>
</dbReference>
<keyword evidence="1" id="KW-1133">Transmembrane helix</keyword>
<proteinExistence type="predicted"/>
<keyword evidence="1" id="KW-0812">Transmembrane</keyword>
<evidence type="ECO:0000313" key="2">
    <source>
        <dbReference type="EMBL" id="AXY75194.1"/>
    </source>
</evidence>